<protein>
    <submittedName>
        <fullName evidence="1">Uncharacterized protein</fullName>
    </submittedName>
</protein>
<organism evidence="1">
    <name type="scientific">marine sediment metagenome</name>
    <dbReference type="NCBI Taxonomy" id="412755"/>
    <lineage>
        <taxon>unclassified sequences</taxon>
        <taxon>metagenomes</taxon>
        <taxon>ecological metagenomes</taxon>
    </lineage>
</organism>
<gene>
    <name evidence="1" type="ORF">S01H4_18955</name>
</gene>
<comment type="caution">
    <text evidence="1">The sequence shown here is derived from an EMBL/GenBank/DDBJ whole genome shotgun (WGS) entry which is preliminary data.</text>
</comment>
<proteinExistence type="predicted"/>
<evidence type="ECO:0000313" key="1">
    <source>
        <dbReference type="EMBL" id="GAG54082.1"/>
    </source>
</evidence>
<accession>X0Z6L8</accession>
<dbReference type="EMBL" id="BART01008426">
    <property type="protein sequence ID" value="GAG54082.1"/>
    <property type="molecule type" value="Genomic_DNA"/>
</dbReference>
<dbReference type="AlphaFoldDB" id="X0Z6L8"/>
<name>X0Z6L8_9ZZZZ</name>
<feature type="non-terminal residue" evidence="1">
    <location>
        <position position="1"/>
    </location>
</feature>
<reference evidence="1" key="1">
    <citation type="journal article" date="2014" name="Front. Microbiol.">
        <title>High frequency of phylogenetically diverse reductive dehalogenase-homologous genes in deep subseafloor sedimentary metagenomes.</title>
        <authorList>
            <person name="Kawai M."/>
            <person name="Futagami T."/>
            <person name="Toyoda A."/>
            <person name="Takaki Y."/>
            <person name="Nishi S."/>
            <person name="Hori S."/>
            <person name="Arai W."/>
            <person name="Tsubouchi T."/>
            <person name="Morono Y."/>
            <person name="Uchiyama I."/>
            <person name="Ito T."/>
            <person name="Fujiyama A."/>
            <person name="Inagaki F."/>
            <person name="Takami H."/>
        </authorList>
    </citation>
    <scope>NUCLEOTIDE SEQUENCE</scope>
    <source>
        <strain evidence="1">Expedition CK06-06</strain>
    </source>
</reference>
<sequence length="31" mass="3601">FGDKLVQYQVSDEASDMMDVIRLELIRGDRT</sequence>